<dbReference type="RefSeq" id="WP_135255157.1">
    <property type="nucleotide sequence ID" value="NZ_CP038865.1"/>
</dbReference>
<dbReference type="PROSITE" id="PS51372">
    <property type="entry name" value="PRD_2"/>
    <property type="match status" value="1"/>
</dbReference>
<evidence type="ECO:0000313" key="2">
    <source>
        <dbReference type="EMBL" id="QCA29399.1"/>
    </source>
</evidence>
<evidence type="ECO:0000313" key="4">
    <source>
        <dbReference type="Proteomes" id="UP000296883"/>
    </source>
</evidence>
<evidence type="ECO:0000313" key="3">
    <source>
        <dbReference type="EMBL" id="TFZ39308.1"/>
    </source>
</evidence>
<proteinExistence type="predicted"/>
<dbReference type="Proteomes" id="UP000297725">
    <property type="component" value="Unassembled WGS sequence"/>
</dbReference>
<sequence length="110" mass="12809">MELSYEDKKIIEKNNNHAELYPLLEMVEEWLSVHGINQTDIQRTVMINHLNEMVNRSKKSEKIQAVDKELFNEVSEEAMAISKCLVDTVGNLEEDEQYVLSIHFETAKNN</sequence>
<organism evidence="2 4">
    <name type="scientific">Vagococcus xieshaowenii</name>
    <dbReference type="NCBI Taxonomy" id="2562451"/>
    <lineage>
        <taxon>Bacteria</taxon>
        <taxon>Bacillati</taxon>
        <taxon>Bacillota</taxon>
        <taxon>Bacilli</taxon>
        <taxon>Lactobacillales</taxon>
        <taxon>Enterococcaceae</taxon>
        <taxon>Vagococcus</taxon>
    </lineage>
</organism>
<dbReference type="EMBL" id="SRHU01000036">
    <property type="protein sequence ID" value="TFZ39308.1"/>
    <property type="molecule type" value="Genomic_DNA"/>
</dbReference>
<gene>
    <name evidence="3" type="ORF">E4031_09180</name>
    <name evidence="2" type="ORF">E4Z98_08740</name>
</gene>
<reference evidence="3 5" key="1">
    <citation type="submission" date="2019-03" db="EMBL/GenBank/DDBJ databases">
        <title>Vagococcus sp. was isolated fron gut of Carduelis flavirostris.</title>
        <authorList>
            <person name="Ge Y."/>
        </authorList>
    </citation>
    <scope>NUCLEOTIDE SEQUENCE [LARGE SCALE GENOMIC DNA]</scope>
    <source>
        <strain evidence="3 5">CF-210</strain>
    </source>
</reference>
<protein>
    <submittedName>
        <fullName evidence="2">PRD domain-containing protein</fullName>
    </submittedName>
</protein>
<dbReference type="Gene3D" id="1.10.1790.10">
    <property type="entry name" value="PRD domain"/>
    <property type="match status" value="1"/>
</dbReference>
<name>A0A4Z0D1X1_9ENTE</name>
<evidence type="ECO:0000259" key="1">
    <source>
        <dbReference type="PROSITE" id="PS51372"/>
    </source>
</evidence>
<dbReference type="InterPro" id="IPR020044">
    <property type="entry name" value="PRD_EF0829/AHA3910"/>
</dbReference>
<dbReference type="NCBIfam" id="TIGR03582">
    <property type="entry name" value="EF_0829"/>
    <property type="match status" value="1"/>
</dbReference>
<evidence type="ECO:0000313" key="5">
    <source>
        <dbReference type="Proteomes" id="UP000297725"/>
    </source>
</evidence>
<reference evidence="2 4" key="2">
    <citation type="journal article" date="2020" name="Int. J. Syst. Evol. Microbiol.">
        <title>Vagococcus xieshaowenii sp. nov., isolated from snow finch (Montifringilla taczanowskii) cloacal content.</title>
        <authorList>
            <person name="Ge Y."/>
            <person name="Yang J."/>
            <person name="Lai X.H."/>
            <person name="Zhang G."/>
            <person name="Jin D."/>
            <person name="Lu S."/>
            <person name="Wang B."/>
            <person name="Huang Y."/>
            <person name="Huang Y."/>
            <person name="Ren Z."/>
            <person name="Zhang X."/>
            <person name="Xu J."/>
        </authorList>
    </citation>
    <scope>NUCLEOTIDE SEQUENCE [LARGE SCALE GENOMIC DNA]</scope>
    <source>
        <strain evidence="4">personal::cf-49</strain>
        <strain evidence="2">Personal::cf-49</strain>
    </source>
</reference>
<dbReference type="SUPFAM" id="SSF63520">
    <property type="entry name" value="PTS-regulatory domain, PRD"/>
    <property type="match status" value="1"/>
</dbReference>
<accession>A0A4Z0D1X1</accession>
<dbReference type="InterPro" id="IPR036634">
    <property type="entry name" value="PRD_sf"/>
</dbReference>
<dbReference type="Proteomes" id="UP000296883">
    <property type="component" value="Chromosome"/>
</dbReference>
<dbReference type="KEGG" id="vac:E4Z98_08740"/>
<dbReference type="GO" id="GO:0006355">
    <property type="term" value="P:regulation of DNA-templated transcription"/>
    <property type="evidence" value="ECO:0007669"/>
    <property type="project" value="InterPro"/>
</dbReference>
<dbReference type="OrthoDB" id="2879550at2"/>
<dbReference type="AlphaFoldDB" id="A0A4Z0D1X1"/>
<accession>A0A7Z1YAV4</accession>
<keyword evidence="4" id="KW-1185">Reference proteome</keyword>
<feature type="domain" description="PRD" evidence="1">
    <location>
        <begin position="11"/>
        <end position="110"/>
    </location>
</feature>
<dbReference type="EMBL" id="CP038865">
    <property type="protein sequence ID" value="QCA29399.1"/>
    <property type="molecule type" value="Genomic_DNA"/>
</dbReference>
<dbReference type="InterPro" id="IPR011608">
    <property type="entry name" value="PRD"/>
</dbReference>
<dbReference type="Pfam" id="PF00874">
    <property type="entry name" value="PRD"/>
    <property type="match status" value="1"/>
</dbReference>